<keyword evidence="3" id="KW-1185">Reference proteome</keyword>
<dbReference type="AlphaFoldDB" id="A0AAE1D6L2"/>
<feature type="region of interest" description="Disordered" evidence="1">
    <location>
        <begin position="35"/>
        <end position="55"/>
    </location>
</feature>
<comment type="caution">
    <text evidence="2">The sequence shown here is derived from an EMBL/GenBank/DDBJ whole genome shotgun (WGS) entry which is preliminary data.</text>
</comment>
<protein>
    <submittedName>
        <fullName evidence="2">Uncharacterized protein</fullName>
    </submittedName>
</protein>
<proteinExistence type="predicted"/>
<accession>A0AAE1D6L2</accession>
<dbReference type="Proteomes" id="UP001283361">
    <property type="component" value="Unassembled WGS sequence"/>
</dbReference>
<evidence type="ECO:0000256" key="1">
    <source>
        <dbReference type="SAM" id="MobiDB-lite"/>
    </source>
</evidence>
<organism evidence="2 3">
    <name type="scientific">Elysia crispata</name>
    <name type="common">lettuce slug</name>
    <dbReference type="NCBI Taxonomy" id="231223"/>
    <lineage>
        <taxon>Eukaryota</taxon>
        <taxon>Metazoa</taxon>
        <taxon>Spiralia</taxon>
        <taxon>Lophotrochozoa</taxon>
        <taxon>Mollusca</taxon>
        <taxon>Gastropoda</taxon>
        <taxon>Heterobranchia</taxon>
        <taxon>Euthyneura</taxon>
        <taxon>Panpulmonata</taxon>
        <taxon>Sacoglossa</taxon>
        <taxon>Placobranchoidea</taxon>
        <taxon>Plakobranchidae</taxon>
        <taxon>Elysia</taxon>
    </lineage>
</organism>
<name>A0AAE1D6L2_9GAST</name>
<reference evidence="2" key="1">
    <citation type="journal article" date="2023" name="G3 (Bethesda)">
        <title>A reference genome for the long-term kleptoplast-retaining sea slug Elysia crispata morphotype clarki.</title>
        <authorList>
            <person name="Eastman K.E."/>
            <person name="Pendleton A.L."/>
            <person name="Shaikh M.A."/>
            <person name="Suttiyut T."/>
            <person name="Ogas R."/>
            <person name="Tomko P."/>
            <person name="Gavelis G."/>
            <person name="Widhalm J.R."/>
            <person name="Wisecaver J.H."/>
        </authorList>
    </citation>
    <scope>NUCLEOTIDE SEQUENCE</scope>
    <source>
        <strain evidence="2">ECLA1</strain>
    </source>
</reference>
<evidence type="ECO:0000313" key="2">
    <source>
        <dbReference type="EMBL" id="KAK3759271.1"/>
    </source>
</evidence>
<evidence type="ECO:0000313" key="3">
    <source>
        <dbReference type="Proteomes" id="UP001283361"/>
    </source>
</evidence>
<gene>
    <name evidence="2" type="ORF">RRG08_021219</name>
</gene>
<sequence length="84" mass="9264">MNITENRCGQELLVETQQVCAGTDTNGQNEQSFDFIVNGTRSPNPGFKTKGNNRKSRRPVNIFLRQVCAVSALPVPLSAMLTPR</sequence>
<dbReference type="EMBL" id="JAWDGP010005144">
    <property type="protein sequence ID" value="KAK3759271.1"/>
    <property type="molecule type" value="Genomic_DNA"/>
</dbReference>